<keyword evidence="3" id="KW-1185">Reference proteome</keyword>
<accession>A0AAV9KTZ9</accession>
<dbReference type="Gene3D" id="3.60.10.10">
    <property type="entry name" value="Endonuclease/exonuclease/phosphatase"/>
    <property type="match status" value="1"/>
</dbReference>
<feature type="region of interest" description="Disordered" evidence="1">
    <location>
        <begin position="1"/>
        <end position="21"/>
    </location>
</feature>
<dbReference type="PANTHER" id="PTHR33710">
    <property type="entry name" value="BNAC02G09200D PROTEIN"/>
    <property type="match status" value="1"/>
</dbReference>
<dbReference type="Proteomes" id="UP001311915">
    <property type="component" value="Unassembled WGS sequence"/>
</dbReference>
<dbReference type="SUPFAM" id="SSF56219">
    <property type="entry name" value="DNase I-like"/>
    <property type="match status" value="1"/>
</dbReference>
<dbReference type="EMBL" id="JAWPEI010000009">
    <property type="protein sequence ID" value="KAK4716798.1"/>
    <property type="molecule type" value="Genomic_DNA"/>
</dbReference>
<proteinExistence type="predicted"/>
<sequence>MGNFNSILTEEDRPIGSQVQEAETRDFRECLNESNLSELQIGGRNFTWTNGHVFSRIDRAKINAPWINKMPNY</sequence>
<dbReference type="InterPro" id="IPR036691">
    <property type="entry name" value="Endo/exonu/phosph_ase_sf"/>
</dbReference>
<evidence type="ECO:0000313" key="2">
    <source>
        <dbReference type="EMBL" id="KAK4716798.1"/>
    </source>
</evidence>
<name>A0AAV9KTZ9_9SOLN</name>
<dbReference type="AlphaFoldDB" id="A0AAV9KTZ9"/>
<gene>
    <name evidence="2" type="ORF">R3W88_015136</name>
</gene>
<evidence type="ECO:0000256" key="1">
    <source>
        <dbReference type="SAM" id="MobiDB-lite"/>
    </source>
</evidence>
<evidence type="ECO:0000313" key="3">
    <source>
        <dbReference type="Proteomes" id="UP001311915"/>
    </source>
</evidence>
<comment type="caution">
    <text evidence="2">The sequence shown here is derived from an EMBL/GenBank/DDBJ whole genome shotgun (WGS) entry which is preliminary data.</text>
</comment>
<dbReference type="PANTHER" id="PTHR33710:SF80">
    <property type="entry name" value="ENDONUCLEASE_EXONUCLEASE_PHOSPHATASE"/>
    <property type="match status" value="1"/>
</dbReference>
<organism evidence="2 3">
    <name type="scientific">Solanum pinnatisectum</name>
    <name type="common">tansyleaf nightshade</name>
    <dbReference type="NCBI Taxonomy" id="50273"/>
    <lineage>
        <taxon>Eukaryota</taxon>
        <taxon>Viridiplantae</taxon>
        <taxon>Streptophyta</taxon>
        <taxon>Embryophyta</taxon>
        <taxon>Tracheophyta</taxon>
        <taxon>Spermatophyta</taxon>
        <taxon>Magnoliopsida</taxon>
        <taxon>eudicotyledons</taxon>
        <taxon>Gunneridae</taxon>
        <taxon>Pentapetalae</taxon>
        <taxon>asterids</taxon>
        <taxon>lamiids</taxon>
        <taxon>Solanales</taxon>
        <taxon>Solanaceae</taxon>
        <taxon>Solanoideae</taxon>
        <taxon>Solaneae</taxon>
        <taxon>Solanum</taxon>
    </lineage>
</organism>
<reference evidence="2 3" key="1">
    <citation type="submission" date="2023-10" db="EMBL/GenBank/DDBJ databases">
        <title>Genome-Wide Identification Analysis in wild type Solanum Pinnatisectum Reveals Some Genes Defensing Phytophthora Infestans.</title>
        <authorList>
            <person name="Sun C."/>
        </authorList>
    </citation>
    <scope>NUCLEOTIDE SEQUENCE [LARGE SCALE GENOMIC DNA]</scope>
    <source>
        <strain evidence="2">LQN</strain>
        <tissue evidence="2">Leaf</tissue>
    </source>
</reference>
<protein>
    <submittedName>
        <fullName evidence="2">Uncharacterized protein</fullName>
    </submittedName>
</protein>